<comment type="caution">
    <text evidence="1">The sequence shown here is derived from an EMBL/GenBank/DDBJ whole genome shotgun (WGS) entry which is preliminary data.</text>
</comment>
<evidence type="ECO:0000313" key="1">
    <source>
        <dbReference type="EMBL" id="MEY2252540.1"/>
    </source>
</evidence>
<dbReference type="EMBL" id="JBGBDC010000007">
    <property type="protein sequence ID" value="MEY2252540.1"/>
    <property type="molecule type" value="Genomic_DNA"/>
</dbReference>
<gene>
    <name evidence="1" type="ORF">AB7A72_16095</name>
</gene>
<evidence type="ECO:0000313" key="2">
    <source>
        <dbReference type="Proteomes" id="UP001562178"/>
    </source>
</evidence>
<sequence length="128" mass="14331">MLRSNVPKIDILRTFCGKARAFKKWYEPVNIFYESNKSHGFLSHVYNLCIDLSIEHMKISTGFSASQDTTGTVHSVNSNDRYRALVDAYPGLFAPGEVMAQLSRVGREATKMPRTCCEADARVASSYS</sequence>
<keyword evidence="2" id="KW-1185">Reference proteome</keyword>
<accession>A0ABV4B6N2</accession>
<dbReference type="Proteomes" id="UP001562178">
    <property type="component" value="Unassembled WGS sequence"/>
</dbReference>
<reference evidence="1 2" key="1">
    <citation type="journal article" date="2016" name="Int. J. Syst. Evol. Microbiol.">
        <title>Description of Comamonas sediminis sp. nov., isolated from lagoon sediments.</title>
        <authorList>
            <person name="Subhash Y."/>
            <person name="Bang J.J."/>
            <person name="You T.H."/>
            <person name="Lee S.S."/>
        </authorList>
    </citation>
    <scope>NUCLEOTIDE SEQUENCE [LARGE SCALE GENOMIC DNA]</scope>
    <source>
        <strain evidence="1 2">JCM 31169</strain>
    </source>
</reference>
<dbReference type="RefSeq" id="WP_369460561.1">
    <property type="nucleotide sequence ID" value="NZ_JBGBDC010000007.1"/>
</dbReference>
<protein>
    <submittedName>
        <fullName evidence="1">Uncharacterized protein</fullName>
    </submittedName>
</protein>
<organism evidence="1 2">
    <name type="scientific">Comamonas sediminis</name>
    <dbReference type="NCBI Taxonomy" id="1783360"/>
    <lineage>
        <taxon>Bacteria</taxon>
        <taxon>Pseudomonadati</taxon>
        <taxon>Pseudomonadota</taxon>
        <taxon>Betaproteobacteria</taxon>
        <taxon>Burkholderiales</taxon>
        <taxon>Comamonadaceae</taxon>
        <taxon>Comamonas</taxon>
    </lineage>
</organism>
<proteinExistence type="predicted"/>
<name>A0ABV4B6N2_9BURK</name>